<dbReference type="AlphaFoldDB" id="A0AAQ3MHD6"/>
<dbReference type="InterPro" id="IPR012337">
    <property type="entry name" value="RNaseH-like_sf"/>
</dbReference>
<protein>
    <recommendedName>
        <fullName evidence="2">U1-type domain-containing protein</fullName>
    </recommendedName>
</protein>
<evidence type="ECO:0000313" key="3">
    <source>
        <dbReference type="EMBL" id="WVY91261.1"/>
    </source>
</evidence>
<name>A0AAQ3MHD6_VIGMU</name>
<evidence type="ECO:0000259" key="2">
    <source>
        <dbReference type="SMART" id="SM00451"/>
    </source>
</evidence>
<keyword evidence="1" id="KW-0812">Transmembrane</keyword>
<dbReference type="InterPro" id="IPR053151">
    <property type="entry name" value="RNase_H-like"/>
</dbReference>
<evidence type="ECO:0000313" key="4">
    <source>
        <dbReference type="Proteomes" id="UP001374535"/>
    </source>
</evidence>
<dbReference type="GO" id="GO:0004523">
    <property type="term" value="F:RNA-DNA hybrid ribonuclease activity"/>
    <property type="evidence" value="ECO:0007669"/>
    <property type="project" value="InterPro"/>
</dbReference>
<reference evidence="3 4" key="1">
    <citation type="journal article" date="2023" name="Life. Sci Alliance">
        <title>Evolutionary insights into 3D genome organization and epigenetic landscape of Vigna mungo.</title>
        <authorList>
            <person name="Junaid A."/>
            <person name="Singh B."/>
            <person name="Bhatia S."/>
        </authorList>
    </citation>
    <scope>NUCLEOTIDE SEQUENCE [LARGE SCALE GENOMIC DNA]</scope>
    <source>
        <strain evidence="3">Urdbean</strain>
    </source>
</reference>
<proteinExistence type="predicted"/>
<dbReference type="SMART" id="SM00451">
    <property type="entry name" value="ZnF_U1"/>
    <property type="match status" value="1"/>
</dbReference>
<dbReference type="PANTHER" id="PTHR47723">
    <property type="entry name" value="OS05G0353850 PROTEIN"/>
    <property type="match status" value="1"/>
</dbReference>
<keyword evidence="1" id="KW-1133">Transmembrane helix</keyword>
<dbReference type="InterPro" id="IPR036236">
    <property type="entry name" value="Znf_C2H2_sf"/>
</dbReference>
<dbReference type="GO" id="GO:0003676">
    <property type="term" value="F:nucleic acid binding"/>
    <property type="evidence" value="ECO:0007669"/>
    <property type="project" value="InterPro"/>
</dbReference>
<keyword evidence="4" id="KW-1185">Reference proteome</keyword>
<dbReference type="InterPro" id="IPR004345">
    <property type="entry name" value="TB2_DP1_HVA22"/>
</dbReference>
<dbReference type="Pfam" id="PF03134">
    <property type="entry name" value="TB2_DP1_HVA22"/>
    <property type="match status" value="1"/>
</dbReference>
<organism evidence="3 4">
    <name type="scientific">Vigna mungo</name>
    <name type="common">Black gram</name>
    <name type="synonym">Phaseolus mungo</name>
    <dbReference type="NCBI Taxonomy" id="3915"/>
    <lineage>
        <taxon>Eukaryota</taxon>
        <taxon>Viridiplantae</taxon>
        <taxon>Streptophyta</taxon>
        <taxon>Embryophyta</taxon>
        <taxon>Tracheophyta</taxon>
        <taxon>Spermatophyta</taxon>
        <taxon>Magnoliopsida</taxon>
        <taxon>eudicotyledons</taxon>
        <taxon>Gunneridae</taxon>
        <taxon>Pentapetalae</taxon>
        <taxon>rosids</taxon>
        <taxon>fabids</taxon>
        <taxon>Fabales</taxon>
        <taxon>Fabaceae</taxon>
        <taxon>Papilionoideae</taxon>
        <taxon>50 kb inversion clade</taxon>
        <taxon>NPAAA clade</taxon>
        <taxon>indigoferoid/millettioid clade</taxon>
        <taxon>Phaseoleae</taxon>
        <taxon>Vigna</taxon>
    </lineage>
</organism>
<dbReference type="SUPFAM" id="SSF53098">
    <property type="entry name" value="Ribonuclease H-like"/>
    <property type="match status" value="1"/>
</dbReference>
<feature type="transmembrane region" description="Helical" evidence="1">
    <location>
        <begin position="20"/>
        <end position="36"/>
    </location>
</feature>
<feature type="transmembrane region" description="Helical" evidence="1">
    <location>
        <begin position="48"/>
        <end position="74"/>
    </location>
</feature>
<dbReference type="Gene3D" id="3.30.160.60">
    <property type="entry name" value="Classic Zinc Finger"/>
    <property type="match status" value="1"/>
</dbReference>
<dbReference type="Proteomes" id="UP001374535">
    <property type="component" value="Chromosome 11"/>
</dbReference>
<dbReference type="Pfam" id="PF13456">
    <property type="entry name" value="RVT_3"/>
    <property type="match status" value="1"/>
</dbReference>
<dbReference type="GO" id="GO:0008270">
    <property type="term" value="F:zinc ion binding"/>
    <property type="evidence" value="ECO:0007669"/>
    <property type="project" value="InterPro"/>
</dbReference>
<dbReference type="EMBL" id="CP144690">
    <property type="protein sequence ID" value="WVY91261.1"/>
    <property type="molecule type" value="Genomic_DNA"/>
</dbReference>
<accession>A0AAQ3MHD6</accession>
<sequence>MSWEEPFYTLLTNSFTLLSWPPFSLLCPLFVSVCAMESDSRSSNQRCLAFWVLFSLSTIVEWELSVLFNCLPWWPHLKSIATVLLLMPYVGAAPCVYKFLIRPYCSWTLFTKISNIFSEKGTDFESDEGAKLFDVSDQTITSSQIQEKELVDFSDQTITPSQIQEKKLEACQRLPPSPEFQFRLKIAQFRLSWPIDHCVVNDAFIWATLWICSLFYVHDGTSHLFSGSDLECRGLTSCVVACLVSSQEAPIFPLSSALIKESWIFRDHSAGCDKTESSYARITTKKLVQKEWSCALCQISTTSENCLRAHLKGKKHKDNEKNLRVEFHETNSKSLLSCTQKRIKGMVLIRNLNQIASILNPVSRSIRWCEWTKPKFGWTKLNTDGSIYRDSASFGGLLRDHTGEPICAFVSKVPQGDVFLVELWAIWRGLVLCWGLGIKAIWVESDSMSVVKTVNRKQHCPKADSYLKQIWKLLKKFDKYQISHSWRETNRAADHLAKMAVWGNDVVLWPVDFPPTLCSIIEDDARGKKYLRR</sequence>
<feature type="transmembrane region" description="Helical" evidence="1">
    <location>
        <begin position="80"/>
        <end position="100"/>
    </location>
</feature>
<feature type="domain" description="U1-type" evidence="2">
    <location>
        <begin position="289"/>
        <end position="323"/>
    </location>
</feature>
<gene>
    <name evidence="3" type="ORF">V8G54_036775</name>
</gene>
<dbReference type="InterPro" id="IPR044730">
    <property type="entry name" value="RNase_H-like_dom_plant"/>
</dbReference>
<dbReference type="PANTHER" id="PTHR47723:SF19">
    <property type="entry name" value="POLYNUCLEOTIDYL TRANSFERASE, RIBONUCLEASE H-LIKE SUPERFAMILY PROTEIN"/>
    <property type="match status" value="1"/>
</dbReference>
<dbReference type="InterPro" id="IPR013087">
    <property type="entry name" value="Znf_C2H2_type"/>
</dbReference>
<dbReference type="InterPro" id="IPR036397">
    <property type="entry name" value="RNaseH_sf"/>
</dbReference>
<dbReference type="InterPro" id="IPR002156">
    <property type="entry name" value="RNaseH_domain"/>
</dbReference>
<keyword evidence="1" id="KW-0472">Membrane</keyword>
<dbReference type="SUPFAM" id="SSF57667">
    <property type="entry name" value="beta-beta-alpha zinc fingers"/>
    <property type="match status" value="1"/>
</dbReference>
<evidence type="ECO:0000256" key="1">
    <source>
        <dbReference type="SAM" id="Phobius"/>
    </source>
</evidence>
<dbReference type="Pfam" id="PF12874">
    <property type="entry name" value="zf-met"/>
    <property type="match status" value="1"/>
</dbReference>
<dbReference type="Gene3D" id="3.30.420.10">
    <property type="entry name" value="Ribonuclease H-like superfamily/Ribonuclease H"/>
    <property type="match status" value="1"/>
</dbReference>
<dbReference type="CDD" id="cd06222">
    <property type="entry name" value="RNase_H_like"/>
    <property type="match status" value="1"/>
</dbReference>
<dbReference type="InterPro" id="IPR003604">
    <property type="entry name" value="Matrin/U1-like-C_Znf_C2H2"/>
</dbReference>